<keyword evidence="3" id="KW-0813">Transport</keyword>
<dbReference type="Proteomes" id="UP001219518">
    <property type="component" value="Unassembled WGS sequence"/>
</dbReference>
<accession>A0AAE1HMP2</accession>
<evidence type="ECO:0000256" key="3">
    <source>
        <dbReference type="ARBA" id="ARBA00022448"/>
    </source>
</evidence>
<dbReference type="GO" id="GO:0016192">
    <property type="term" value="P:vesicle-mediated transport"/>
    <property type="evidence" value="ECO:0007669"/>
    <property type="project" value="InterPro"/>
</dbReference>
<keyword evidence="5" id="KW-0472">Membrane</keyword>
<evidence type="ECO:0000313" key="7">
    <source>
        <dbReference type="EMBL" id="KAK3924159.1"/>
    </source>
</evidence>
<evidence type="ECO:0000256" key="4">
    <source>
        <dbReference type="ARBA" id="ARBA00022927"/>
    </source>
</evidence>
<comment type="caution">
    <text evidence="7">The sequence shown here is derived from an EMBL/GenBank/DDBJ whole genome shotgun (WGS) entry which is preliminary data.</text>
</comment>
<dbReference type="InterPro" id="IPR002553">
    <property type="entry name" value="Clathrin/coatomer_adapt-like_N"/>
</dbReference>
<gene>
    <name evidence="7" type="ORF">KUF71_012243</name>
</gene>
<evidence type="ECO:0000256" key="1">
    <source>
        <dbReference type="ARBA" id="ARBA00004308"/>
    </source>
</evidence>
<feature type="domain" description="Clathrin/coatomer adaptor adaptin-like N-terminal" evidence="6">
    <location>
        <begin position="41"/>
        <end position="413"/>
    </location>
</feature>
<dbReference type="GO" id="GO:0012505">
    <property type="term" value="C:endomembrane system"/>
    <property type="evidence" value="ECO:0007669"/>
    <property type="project" value="UniProtKB-SubCell"/>
</dbReference>
<keyword evidence="4" id="KW-0653">Protein transport</keyword>
<evidence type="ECO:0000259" key="6">
    <source>
        <dbReference type="Pfam" id="PF01602"/>
    </source>
</evidence>
<proteinExistence type="inferred from homology"/>
<dbReference type="InterPro" id="IPR026739">
    <property type="entry name" value="AP_beta"/>
</dbReference>
<dbReference type="AlphaFoldDB" id="A0AAE1HMP2"/>
<evidence type="ECO:0000313" key="8">
    <source>
        <dbReference type="Proteomes" id="UP001219518"/>
    </source>
</evidence>
<dbReference type="GO" id="GO:0030117">
    <property type="term" value="C:membrane coat"/>
    <property type="evidence" value="ECO:0007669"/>
    <property type="project" value="InterPro"/>
</dbReference>
<evidence type="ECO:0000256" key="2">
    <source>
        <dbReference type="ARBA" id="ARBA00006613"/>
    </source>
</evidence>
<organism evidence="7 8">
    <name type="scientific">Frankliniella fusca</name>
    <dbReference type="NCBI Taxonomy" id="407009"/>
    <lineage>
        <taxon>Eukaryota</taxon>
        <taxon>Metazoa</taxon>
        <taxon>Ecdysozoa</taxon>
        <taxon>Arthropoda</taxon>
        <taxon>Hexapoda</taxon>
        <taxon>Insecta</taxon>
        <taxon>Pterygota</taxon>
        <taxon>Neoptera</taxon>
        <taxon>Paraneoptera</taxon>
        <taxon>Thysanoptera</taxon>
        <taxon>Terebrantia</taxon>
        <taxon>Thripoidea</taxon>
        <taxon>Thripidae</taxon>
        <taxon>Frankliniella</taxon>
    </lineage>
</organism>
<evidence type="ECO:0000256" key="5">
    <source>
        <dbReference type="ARBA" id="ARBA00023136"/>
    </source>
</evidence>
<dbReference type="InterPro" id="IPR011989">
    <property type="entry name" value="ARM-like"/>
</dbReference>
<dbReference type="GO" id="GO:0006886">
    <property type="term" value="P:intracellular protein transport"/>
    <property type="evidence" value="ECO:0007669"/>
    <property type="project" value="InterPro"/>
</dbReference>
<reference evidence="7" key="2">
    <citation type="journal article" date="2023" name="BMC Genomics">
        <title>Pest status, molecular evolution, and epigenetic factors derived from the genome assembly of Frankliniella fusca, a thysanopteran phytovirus vector.</title>
        <authorList>
            <person name="Catto M.A."/>
            <person name="Labadie P.E."/>
            <person name="Jacobson A.L."/>
            <person name="Kennedy G.G."/>
            <person name="Srinivasan R."/>
            <person name="Hunt B.G."/>
        </authorList>
    </citation>
    <scope>NUCLEOTIDE SEQUENCE</scope>
    <source>
        <strain evidence="7">PL_HMW_Pooled</strain>
    </source>
</reference>
<comment type="similarity">
    <text evidence="2">Belongs to the adaptor complexes large subunit family.</text>
</comment>
<dbReference type="Pfam" id="PF01602">
    <property type="entry name" value="Adaptin_N"/>
    <property type="match status" value="1"/>
</dbReference>
<dbReference type="EMBL" id="JAHWGI010001167">
    <property type="protein sequence ID" value="KAK3924159.1"/>
    <property type="molecule type" value="Genomic_DNA"/>
</dbReference>
<name>A0AAE1HMP2_9NEOP</name>
<sequence length="572" mass="63996">MSLEELTANLLEANHNDNTEDLLVLLQQMQEAASLPGDKSCLIGPVVKLLPSHNLDVKRRVYATLQKLCEENPDAALLAANCVIRDCRDPNPEVKCLGVWGISVLPPLLPLYAADILAVALGDSHPRVRRTAVTACGKVFSTAPGLLEDKGFVNRLYESIRDEDTLVVVQSLLVLDRALAPEGGVVVNRKLAQYLLLRLPHFQPPQLATVLQVLRKYTPKDRSRIVHSTHAAVVVNCAQLFVQLIEPGYPHLEKDVIVRCVPSLTTFLDSPDLHAQGYVLEFLQWTENRKTDWLSNFSKSWHLFCPEKKRNEFKTRNSPSDSIISNSLLQKKLLLLPRVCSVENASEVLRTLEEAAWDRSNDIFCRAHLDCIISLVERLPQPASSQALRLLIRFIGSRETVIVANALQALERLDVKKLPSDEVSPLLVAIVTSMDISKEILIEKKEDHLSAFPAILPELLSERRDVMSPQSVVHVMQALVTHLPQFIQSHAYTFASQILQSCINLFLKEPSSFQLILGRALHICVECAKVDNNKIDPGHYLAVQQLGKEAMWYYNLLRCDPSASLAKKVFGL</sequence>
<comment type="subcellular location">
    <subcellularLocation>
        <location evidence="1">Endomembrane system</location>
    </subcellularLocation>
</comment>
<dbReference type="InterPro" id="IPR016024">
    <property type="entry name" value="ARM-type_fold"/>
</dbReference>
<protein>
    <submittedName>
        <fullName evidence="7">AP-4 complex subunit beta-1</fullName>
    </submittedName>
</protein>
<dbReference type="PANTHER" id="PTHR11134">
    <property type="entry name" value="ADAPTOR COMPLEX SUBUNIT BETA FAMILY MEMBER"/>
    <property type="match status" value="1"/>
</dbReference>
<reference evidence="7" key="1">
    <citation type="submission" date="2021-07" db="EMBL/GenBank/DDBJ databases">
        <authorList>
            <person name="Catto M.A."/>
            <person name="Jacobson A."/>
            <person name="Kennedy G."/>
            <person name="Labadie P."/>
            <person name="Hunt B.G."/>
            <person name="Srinivasan R."/>
        </authorList>
    </citation>
    <scope>NUCLEOTIDE SEQUENCE</scope>
    <source>
        <strain evidence="7">PL_HMW_Pooled</strain>
        <tissue evidence="7">Head</tissue>
    </source>
</reference>
<dbReference type="Gene3D" id="1.25.10.10">
    <property type="entry name" value="Leucine-rich Repeat Variant"/>
    <property type="match status" value="1"/>
</dbReference>
<dbReference type="SUPFAM" id="SSF48371">
    <property type="entry name" value="ARM repeat"/>
    <property type="match status" value="1"/>
</dbReference>
<keyword evidence="8" id="KW-1185">Reference proteome</keyword>